<dbReference type="EMBL" id="OW240921">
    <property type="protein sequence ID" value="CAH2319269.1"/>
    <property type="molecule type" value="Genomic_DNA"/>
</dbReference>
<feature type="non-terminal residue" evidence="2">
    <location>
        <position position="66"/>
    </location>
</feature>
<sequence length="66" mass="6974">MGGTKGPSQDDAVRLRLFTYVFYDTGHNASSDTRVGANPGLGSSGSGSNETDDQGLQTRYMFPLGN</sequence>
<proteinExistence type="predicted"/>
<dbReference type="Proteomes" id="UP001295444">
    <property type="component" value="Chromosome 10"/>
</dbReference>
<keyword evidence="3" id="KW-1185">Reference proteome</keyword>
<evidence type="ECO:0000313" key="2">
    <source>
        <dbReference type="EMBL" id="CAH2319269.1"/>
    </source>
</evidence>
<protein>
    <submittedName>
        <fullName evidence="2">Uncharacterized protein</fullName>
    </submittedName>
</protein>
<gene>
    <name evidence="2" type="ORF">PECUL_23A049929</name>
</gene>
<reference evidence="2" key="1">
    <citation type="submission" date="2022-03" db="EMBL/GenBank/DDBJ databases">
        <authorList>
            <person name="Alioto T."/>
            <person name="Alioto T."/>
            <person name="Gomez Garrido J."/>
        </authorList>
    </citation>
    <scope>NUCLEOTIDE SEQUENCE</scope>
</reference>
<evidence type="ECO:0000256" key="1">
    <source>
        <dbReference type="SAM" id="MobiDB-lite"/>
    </source>
</evidence>
<accession>A0AAD1T5N4</accession>
<organism evidence="2 3">
    <name type="scientific">Pelobates cultripes</name>
    <name type="common">Western spadefoot toad</name>
    <dbReference type="NCBI Taxonomy" id="61616"/>
    <lineage>
        <taxon>Eukaryota</taxon>
        <taxon>Metazoa</taxon>
        <taxon>Chordata</taxon>
        <taxon>Craniata</taxon>
        <taxon>Vertebrata</taxon>
        <taxon>Euteleostomi</taxon>
        <taxon>Amphibia</taxon>
        <taxon>Batrachia</taxon>
        <taxon>Anura</taxon>
        <taxon>Pelobatoidea</taxon>
        <taxon>Pelobatidae</taxon>
        <taxon>Pelobates</taxon>
    </lineage>
</organism>
<name>A0AAD1T5N4_PELCU</name>
<evidence type="ECO:0000313" key="3">
    <source>
        <dbReference type="Proteomes" id="UP001295444"/>
    </source>
</evidence>
<dbReference type="AlphaFoldDB" id="A0AAD1T5N4"/>
<feature type="region of interest" description="Disordered" evidence="1">
    <location>
        <begin position="27"/>
        <end position="66"/>
    </location>
</feature>